<protein>
    <recommendedName>
        <fullName evidence="5 14">Adenine DNA glycosylase</fullName>
        <ecNumber evidence="4 14">3.2.2.31</ecNumber>
    </recommendedName>
</protein>
<dbReference type="HOGENOM" id="CLU_012862_0_3_9"/>
<evidence type="ECO:0000256" key="2">
    <source>
        <dbReference type="ARBA" id="ARBA00002933"/>
    </source>
</evidence>
<keyword evidence="12" id="KW-0234">DNA repair</keyword>
<dbReference type="EMBL" id="AGXA01000004">
    <property type="protein sequence ID" value="EKU94310.1"/>
    <property type="molecule type" value="Genomic_DNA"/>
</dbReference>
<accession>K9EYP2</accession>
<evidence type="ECO:0000256" key="14">
    <source>
        <dbReference type="RuleBase" id="RU365096"/>
    </source>
</evidence>
<keyword evidence="17" id="KW-1185">Reference proteome</keyword>
<dbReference type="EC" id="3.2.2.31" evidence="4 14"/>
<dbReference type="GO" id="GO:0006298">
    <property type="term" value="P:mismatch repair"/>
    <property type="evidence" value="ECO:0007669"/>
    <property type="project" value="TreeGrafter"/>
</dbReference>
<evidence type="ECO:0000256" key="7">
    <source>
        <dbReference type="ARBA" id="ARBA00022723"/>
    </source>
</evidence>
<evidence type="ECO:0000256" key="4">
    <source>
        <dbReference type="ARBA" id="ARBA00012045"/>
    </source>
</evidence>
<keyword evidence="11" id="KW-0411">Iron-sulfur</keyword>
<dbReference type="GO" id="GO:0035485">
    <property type="term" value="F:adenine/guanine mispair binding"/>
    <property type="evidence" value="ECO:0007669"/>
    <property type="project" value="TreeGrafter"/>
</dbReference>
<dbReference type="FunFam" id="1.10.340.30:FF:000002">
    <property type="entry name" value="Adenine DNA glycosylase"/>
    <property type="match status" value="1"/>
</dbReference>
<dbReference type="InterPro" id="IPR015797">
    <property type="entry name" value="NUDIX_hydrolase-like_dom_sf"/>
</dbReference>
<dbReference type="OrthoDB" id="9802365at2"/>
<dbReference type="GO" id="GO:0032357">
    <property type="term" value="F:oxidized purine DNA binding"/>
    <property type="evidence" value="ECO:0007669"/>
    <property type="project" value="TreeGrafter"/>
</dbReference>
<dbReference type="SMART" id="SM00478">
    <property type="entry name" value="ENDO3c"/>
    <property type="match status" value="1"/>
</dbReference>
<dbReference type="SUPFAM" id="SSF48150">
    <property type="entry name" value="DNA-glycosylase"/>
    <property type="match status" value="1"/>
</dbReference>
<proteinExistence type="inferred from homology"/>
<evidence type="ECO:0000256" key="9">
    <source>
        <dbReference type="ARBA" id="ARBA00022801"/>
    </source>
</evidence>
<dbReference type="PANTHER" id="PTHR42944">
    <property type="entry name" value="ADENINE DNA GLYCOSYLASE"/>
    <property type="match status" value="1"/>
</dbReference>
<dbReference type="eggNOG" id="COG1194">
    <property type="taxonomic scope" value="Bacteria"/>
</dbReference>
<comment type="caution">
    <text evidence="16">The sequence shown here is derived from an EMBL/GenBank/DDBJ whole genome shotgun (WGS) entry which is preliminary data.</text>
</comment>
<dbReference type="InterPro" id="IPR029119">
    <property type="entry name" value="MutY_C"/>
</dbReference>
<keyword evidence="13 14" id="KW-0326">Glycosidase</keyword>
<evidence type="ECO:0000256" key="12">
    <source>
        <dbReference type="ARBA" id="ARBA00023204"/>
    </source>
</evidence>
<dbReference type="InterPro" id="IPR005760">
    <property type="entry name" value="A/G_AdeGlyc_MutY"/>
</dbReference>
<dbReference type="RefSeq" id="WP_003776715.1">
    <property type="nucleotide sequence ID" value="NZ_JH992957.1"/>
</dbReference>
<feature type="domain" description="HhH-GPD" evidence="15">
    <location>
        <begin position="55"/>
        <end position="206"/>
    </location>
</feature>
<evidence type="ECO:0000256" key="11">
    <source>
        <dbReference type="ARBA" id="ARBA00023014"/>
    </source>
</evidence>
<dbReference type="GO" id="GO:0046872">
    <property type="term" value="F:metal ion binding"/>
    <property type="evidence" value="ECO:0007669"/>
    <property type="project" value="UniProtKB-UniRule"/>
</dbReference>
<evidence type="ECO:0000313" key="16">
    <source>
        <dbReference type="EMBL" id="EKU94310.1"/>
    </source>
</evidence>
<evidence type="ECO:0000256" key="1">
    <source>
        <dbReference type="ARBA" id="ARBA00000843"/>
    </source>
</evidence>
<comment type="function">
    <text evidence="2">Adenine glycosylase active on G-A mispairs. MutY also corrects error-prone DNA synthesis past GO lesions which are due to the oxidatively damaged form of guanine: 7,8-dihydro-8-oxoguanine (8-oxo-dGTP).</text>
</comment>
<dbReference type="Proteomes" id="UP000009875">
    <property type="component" value="Unassembled WGS sequence"/>
</dbReference>
<evidence type="ECO:0000256" key="5">
    <source>
        <dbReference type="ARBA" id="ARBA00022023"/>
    </source>
</evidence>
<dbReference type="Gene3D" id="1.10.1670.10">
    <property type="entry name" value="Helix-hairpin-Helix base-excision DNA repair enzymes (C-terminal)"/>
    <property type="match status" value="1"/>
</dbReference>
<dbReference type="GO" id="GO:0006284">
    <property type="term" value="P:base-excision repair"/>
    <property type="evidence" value="ECO:0007669"/>
    <property type="project" value="UniProtKB-UniRule"/>
</dbReference>
<keyword evidence="7" id="KW-0479">Metal-binding</keyword>
<evidence type="ECO:0000256" key="8">
    <source>
        <dbReference type="ARBA" id="ARBA00022763"/>
    </source>
</evidence>
<dbReference type="AlphaFoldDB" id="K9EYP2"/>
<evidence type="ECO:0000256" key="6">
    <source>
        <dbReference type="ARBA" id="ARBA00022485"/>
    </source>
</evidence>
<organism evidence="16 17">
    <name type="scientific">Alloiococcus otitis ATCC 51267</name>
    <dbReference type="NCBI Taxonomy" id="883081"/>
    <lineage>
        <taxon>Bacteria</taxon>
        <taxon>Bacillati</taxon>
        <taxon>Bacillota</taxon>
        <taxon>Bacilli</taxon>
        <taxon>Lactobacillales</taxon>
        <taxon>Carnobacteriaceae</taxon>
        <taxon>Alloiococcus</taxon>
    </lineage>
</organism>
<evidence type="ECO:0000259" key="15">
    <source>
        <dbReference type="SMART" id="SM00478"/>
    </source>
</evidence>
<evidence type="ECO:0000256" key="13">
    <source>
        <dbReference type="ARBA" id="ARBA00023295"/>
    </source>
</evidence>
<dbReference type="NCBIfam" id="TIGR01084">
    <property type="entry name" value="mutY"/>
    <property type="match status" value="1"/>
</dbReference>
<dbReference type="Gene3D" id="3.90.79.10">
    <property type="entry name" value="Nucleoside Triphosphate Pyrophosphohydrolase"/>
    <property type="match status" value="1"/>
</dbReference>
<dbReference type="CDD" id="cd00056">
    <property type="entry name" value="ENDO3c"/>
    <property type="match status" value="1"/>
</dbReference>
<dbReference type="GO" id="GO:0034039">
    <property type="term" value="F:8-oxo-7,8-dihydroguanine DNA N-glycosylase activity"/>
    <property type="evidence" value="ECO:0007669"/>
    <property type="project" value="TreeGrafter"/>
</dbReference>
<dbReference type="PANTHER" id="PTHR42944:SF1">
    <property type="entry name" value="ADENINE DNA GLYCOSYLASE"/>
    <property type="match status" value="1"/>
</dbReference>
<keyword evidence="8 14" id="KW-0227">DNA damage</keyword>
<evidence type="ECO:0000256" key="3">
    <source>
        <dbReference type="ARBA" id="ARBA00008343"/>
    </source>
</evidence>
<keyword evidence="9" id="KW-0378">Hydrolase</keyword>
<evidence type="ECO:0000256" key="10">
    <source>
        <dbReference type="ARBA" id="ARBA00023004"/>
    </source>
</evidence>
<comment type="cofactor">
    <cofactor evidence="14">
        <name>[4Fe-4S] cluster</name>
        <dbReference type="ChEBI" id="CHEBI:49883"/>
    </cofactor>
    <text evidence="14">Binds 1 [4Fe-4S] cluster.</text>
</comment>
<dbReference type="GO" id="GO:0051539">
    <property type="term" value="F:4 iron, 4 sulfur cluster binding"/>
    <property type="evidence" value="ECO:0007669"/>
    <property type="project" value="UniProtKB-UniRule"/>
</dbReference>
<dbReference type="InterPro" id="IPR011257">
    <property type="entry name" value="DNA_glycosylase"/>
</dbReference>
<sequence>MDRKDLEEKYGIDLWDDQTRQDFRETLLAWYDQEKRDLPWRQTKDPYKIWVSEIMLQQTQVATVIPYYEKFIQTYPDIKSLAESNEDDLLRLWQGLGYYSRARNMRQAAQQIMEDYGGHFPKDPKEIKKLKGIGPYTSGAIASMAFDQAEPAVDGNLMRVLARVFEVDLDVKKSSNRKVFEALTKEIIDPDRPGDFNQAMMDLGATISTPKNYNPELSPIKEFDQSYLNDTWRRYPVASSNKKAKKEVYLALLVKDKDGDYLVEKRPAKGLLANLWLFPIINLEDLKQASQDPESWQVKQGALQEVLDQDQVNQVQAYFKDHYHLPSQFNQQVQGQVSHAFSHLNWSIYLLEGQVDSGQAIPDQCEWLSPDQREAYAFPKVQEKIWETYFNPSLF</sequence>
<comment type="similarity">
    <text evidence="3 14">Belongs to the Nth/MutY family.</text>
</comment>
<comment type="catalytic activity">
    <reaction evidence="1 14">
        <text>Hydrolyzes free adenine bases from 7,8-dihydro-8-oxoguanine:adenine mismatched double-stranded DNA, leaving an apurinic site.</text>
        <dbReference type="EC" id="3.2.2.31"/>
    </reaction>
</comment>
<dbReference type="PATRIC" id="fig|883081.3.peg.345"/>
<dbReference type="Pfam" id="PF00730">
    <property type="entry name" value="HhH-GPD"/>
    <property type="match status" value="1"/>
</dbReference>
<reference evidence="16 17" key="1">
    <citation type="submission" date="2012-09" db="EMBL/GenBank/DDBJ databases">
        <title>The Genome Sequence of Alloiococcus otitis ATCC 51267.</title>
        <authorList>
            <consortium name="The Broad Institute Genome Sequencing Platform"/>
            <person name="Earl A."/>
            <person name="Ward D."/>
            <person name="Feldgarden M."/>
            <person name="Gevers D."/>
            <person name="Huys G."/>
            <person name="Walker B."/>
            <person name="Young S.K."/>
            <person name="Zeng Q."/>
            <person name="Gargeya S."/>
            <person name="Fitzgerald M."/>
            <person name="Haas B."/>
            <person name="Abouelleil A."/>
            <person name="Alvarado L."/>
            <person name="Arachchi H.M."/>
            <person name="Berlin A.M."/>
            <person name="Chapman S.B."/>
            <person name="Goldberg J."/>
            <person name="Griggs A."/>
            <person name="Gujja S."/>
            <person name="Hansen M."/>
            <person name="Howarth C."/>
            <person name="Imamovic A."/>
            <person name="Larimer J."/>
            <person name="McCowen C."/>
            <person name="Montmayeur A."/>
            <person name="Murphy C."/>
            <person name="Neiman D."/>
            <person name="Pearson M."/>
            <person name="Priest M."/>
            <person name="Roberts A."/>
            <person name="Saif S."/>
            <person name="Shea T."/>
            <person name="Sisk P."/>
            <person name="Sykes S."/>
            <person name="Wortman J."/>
            <person name="Nusbaum C."/>
            <person name="Birren B."/>
        </authorList>
    </citation>
    <scope>NUCLEOTIDE SEQUENCE [LARGE SCALE GENOMIC DNA]</scope>
    <source>
        <strain evidence="16 17">ATCC 51267</strain>
    </source>
</reference>
<gene>
    <name evidence="16" type="ORF">HMPREF9698_00342</name>
</gene>
<dbReference type="Pfam" id="PF14815">
    <property type="entry name" value="NUDIX_4"/>
    <property type="match status" value="1"/>
</dbReference>
<dbReference type="CDD" id="cd03431">
    <property type="entry name" value="NUDIX_DNA_Glycosylase_C-MutY"/>
    <property type="match status" value="1"/>
</dbReference>
<dbReference type="Gene3D" id="1.10.340.30">
    <property type="entry name" value="Hypothetical protein, domain 2"/>
    <property type="match status" value="1"/>
</dbReference>
<dbReference type="GO" id="GO:0000701">
    <property type="term" value="F:purine-specific mismatch base pair DNA N-glycosylase activity"/>
    <property type="evidence" value="ECO:0007669"/>
    <property type="project" value="UniProtKB-EC"/>
</dbReference>
<dbReference type="STRING" id="883081.HMPREF9698_00342"/>
<keyword evidence="6" id="KW-0004">4Fe-4S</keyword>
<dbReference type="InterPro" id="IPR003265">
    <property type="entry name" value="HhH-GPD_domain"/>
</dbReference>
<dbReference type="SUPFAM" id="SSF55811">
    <property type="entry name" value="Nudix"/>
    <property type="match status" value="1"/>
</dbReference>
<name>K9EYP2_9LACT</name>
<dbReference type="InterPro" id="IPR044298">
    <property type="entry name" value="MIG/MutY"/>
</dbReference>
<evidence type="ECO:0000313" key="17">
    <source>
        <dbReference type="Proteomes" id="UP000009875"/>
    </source>
</evidence>
<keyword evidence="10 14" id="KW-0408">Iron</keyword>
<dbReference type="InterPro" id="IPR023170">
    <property type="entry name" value="HhH_base_excis_C"/>
</dbReference>